<evidence type="ECO:0000256" key="3">
    <source>
        <dbReference type="ARBA" id="ARBA00022630"/>
    </source>
</evidence>
<evidence type="ECO:0000256" key="4">
    <source>
        <dbReference type="ARBA" id="ARBA00022679"/>
    </source>
</evidence>
<dbReference type="AlphaFoldDB" id="A0A2A2F8F6"/>
<dbReference type="SUPFAM" id="SSF54373">
    <property type="entry name" value="FAD-linked reductases, C-terminal domain"/>
    <property type="match status" value="1"/>
</dbReference>
<dbReference type="GO" id="GO:0032259">
    <property type="term" value="P:methylation"/>
    <property type="evidence" value="ECO:0007669"/>
    <property type="project" value="UniProtKB-KW"/>
</dbReference>
<keyword evidence="13" id="KW-1185">Reference proteome</keyword>
<dbReference type="PANTHER" id="PTHR13847">
    <property type="entry name" value="SARCOSINE DEHYDROGENASE-RELATED"/>
    <property type="match status" value="1"/>
</dbReference>
<dbReference type="GO" id="GO:0008168">
    <property type="term" value="F:methyltransferase activity"/>
    <property type="evidence" value="ECO:0007669"/>
    <property type="project" value="UniProtKB-KW"/>
</dbReference>
<dbReference type="GO" id="GO:0008033">
    <property type="term" value="P:tRNA processing"/>
    <property type="evidence" value="ECO:0007669"/>
    <property type="project" value="UniProtKB-KW"/>
</dbReference>
<dbReference type="EMBL" id="NSKD01000002">
    <property type="protein sequence ID" value="PAU80957.1"/>
    <property type="molecule type" value="Genomic_DNA"/>
</dbReference>
<dbReference type="Pfam" id="PF01266">
    <property type="entry name" value="DAO"/>
    <property type="match status" value="1"/>
</dbReference>
<feature type="region of interest" description="Disordered" evidence="10">
    <location>
        <begin position="350"/>
        <end position="371"/>
    </location>
</feature>
<dbReference type="RefSeq" id="WP_095616685.1">
    <property type="nucleotide sequence ID" value="NZ_NSKD01000002.1"/>
</dbReference>
<dbReference type="InterPro" id="IPR036188">
    <property type="entry name" value="FAD/NAD-bd_sf"/>
</dbReference>
<evidence type="ECO:0000256" key="8">
    <source>
        <dbReference type="ARBA" id="ARBA00023002"/>
    </source>
</evidence>
<keyword evidence="8" id="KW-0560">Oxidoreductase</keyword>
<dbReference type="OrthoDB" id="9786494at2"/>
<evidence type="ECO:0000256" key="7">
    <source>
        <dbReference type="ARBA" id="ARBA00022827"/>
    </source>
</evidence>
<evidence type="ECO:0000256" key="2">
    <source>
        <dbReference type="ARBA" id="ARBA00022603"/>
    </source>
</evidence>
<keyword evidence="5" id="KW-0949">S-adenosyl-L-methionine</keyword>
<keyword evidence="7" id="KW-0274">FAD</keyword>
<dbReference type="InterPro" id="IPR006076">
    <property type="entry name" value="FAD-dep_OxRdtase"/>
</dbReference>
<evidence type="ECO:0000259" key="11">
    <source>
        <dbReference type="Pfam" id="PF01266"/>
    </source>
</evidence>
<dbReference type="GO" id="GO:0016645">
    <property type="term" value="F:oxidoreductase activity, acting on the CH-NH group of donors"/>
    <property type="evidence" value="ECO:0007669"/>
    <property type="project" value="InterPro"/>
</dbReference>
<gene>
    <name evidence="12" type="ORF">CK501_05160</name>
</gene>
<accession>A0A2A2F8F6</accession>
<dbReference type="NCBIfam" id="TIGR03197">
    <property type="entry name" value="MnmC_Cterm"/>
    <property type="match status" value="1"/>
</dbReference>
<evidence type="ECO:0000256" key="10">
    <source>
        <dbReference type="SAM" id="MobiDB-lite"/>
    </source>
</evidence>
<dbReference type="InterPro" id="IPR017610">
    <property type="entry name" value="tRNA_S-uridine_synth_MnmC_C"/>
</dbReference>
<feature type="domain" description="FAD dependent oxidoreductase" evidence="11">
    <location>
        <begin position="13"/>
        <end position="346"/>
    </location>
</feature>
<dbReference type="Gene3D" id="3.50.50.60">
    <property type="entry name" value="FAD/NAD(P)-binding domain"/>
    <property type="match status" value="1"/>
</dbReference>
<evidence type="ECO:0000256" key="9">
    <source>
        <dbReference type="ARBA" id="ARBA00023268"/>
    </source>
</evidence>
<reference evidence="12 13" key="1">
    <citation type="submission" date="2017-08" db="EMBL/GenBank/DDBJ databases">
        <title>Halovibrio sewagensis sp. nov., isolated from wastewater of high salinity.</title>
        <authorList>
            <person name="Dong X."/>
            <person name="Zhang G."/>
        </authorList>
    </citation>
    <scope>NUCLEOTIDE SEQUENCE [LARGE SCALE GENOMIC DNA]</scope>
    <source>
        <strain evidence="12 13">YL5-2</strain>
    </source>
</reference>
<dbReference type="GO" id="GO:0005737">
    <property type="term" value="C:cytoplasm"/>
    <property type="evidence" value="ECO:0007669"/>
    <property type="project" value="TreeGrafter"/>
</dbReference>
<comment type="caution">
    <text evidence="12">The sequence shown here is derived from an EMBL/GenBank/DDBJ whole genome shotgun (WGS) entry which is preliminary data.</text>
</comment>
<dbReference type="SUPFAM" id="SSF51971">
    <property type="entry name" value="Nucleotide-binding domain"/>
    <property type="match status" value="1"/>
</dbReference>
<keyword evidence="1" id="KW-0963">Cytoplasm</keyword>
<evidence type="ECO:0000313" key="13">
    <source>
        <dbReference type="Proteomes" id="UP000218896"/>
    </source>
</evidence>
<organism evidence="12 13">
    <name type="scientific">Halovibrio salipaludis</name>
    <dbReference type="NCBI Taxonomy" id="2032626"/>
    <lineage>
        <taxon>Bacteria</taxon>
        <taxon>Pseudomonadati</taxon>
        <taxon>Pseudomonadota</taxon>
        <taxon>Gammaproteobacteria</taxon>
        <taxon>Oceanospirillales</taxon>
        <taxon>Halomonadaceae</taxon>
        <taxon>Halovibrio</taxon>
    </lineage>
</organism>
<keyword evidence="3" id="KW-0285">Flavoprotein</keyword>
<dbReference type="Proteomes" id="UP000218896">
    <property type="component" value="Unassembled WGS sequence"/>
</dbReference>
<keyword evidence="4" id="KW-0808">Transferase</keyword>
<keyword evidence="2" id="KW-0489">Methyltransferase</keyword>
<dbReference type="Gene3D" id="3.30.9.10">
    <property type="entry name" value="D-Amino Acid Oxidase, subunit A, domain 2"/>
    <property type="match status" value="1"/>
</dbReference>
<name>A0A2A2F8F6_9GAMM</name>
<keyword evidence="9" id="KW-0511">Multifunctional enzyme</keyword>
<dbReference type="PANTHER" id="PTHR13847:SF283">
    <property type="entry name" value="TRNA 5-METHYLAMINOMETHYL-2-THIOURIDINE BIOSYNTHESIS BIFUNCTIONAL PROTEIN MNMC"/>
    <property type="match status" value="1"/>
</dbReference>
<sequence length="371" mass="39681">MASYDASDPQPGVIIAGGGVAGSLAARRLAESGTPVTVLDPAPPFPPDPERRGALYMKPAVDYTPETRFAHQAFLAASGFYTYLQTQHPEIDFWSPTGTLSLAWNQREQQRQQKLLARNQWDPEFLEPVDSDRASLLSGLELEVPGLWFPGGGHIRVDALRQAALSHPMIRTITATADGNRIQASADSWRVALPEGETLEASTLIVATGAQTTEWASDLPLGRIRGQLTTLPAPSSTPRVALAGAGYALPPFSGRLCVGATFDRDSDLETPDDPSDQANIENLSHWLPTLADQLEGSRESGHWVGFRSTTPDHMPVAGQLNGRFVLAGLGGKGLMYAPLLAAHLAAQVSGTPSPLPADTAQRVSPQRFARS</sequence>
<evidence type="ECO:0000313" key="12">
    <source>
        <dbReference type="EMBL" id="PAU80957.1"/>
    </source>
</evidence>
<proteinExistence type="predicted"/>
<evidence type="ECO:0000256" key="6">
    <source>
        <dbReference type="ARBA" id="ARBA00022694"/>
    </source>
</evidence>
<evidence type="ECO:0000256" key="5">
    <source>
        <dbReference type="ARBA" id="ARBA00022691"/>
    </source>
</evidence>
<evidence type="ECO:0000256" key="1">
    <source>
        <dbReference type="ARBA" id="ARBA00022490"/>
    </source>
</evidence>
<protein>
    <recommendedName>
        <fullName evidence="11">FAD dependent oxidoreductase domain-containing protein</fullName>
    </recommendedName>
</protein>
<keyword evidence="6" id="KW-0819">tRNA processing</keyword>